<keyword evidence="3 6" id="KW-0812">Transmembrane</keyword>
<evidence type="ECO:0000256" key="1">
    <source>
        <dbReference type="ARBA" id="ARBA00004141"/>
    </source>
</evidence>
<name>A0A8H5HC09_9AGAR</name>
<proteinExistence type="predicted"/>
<comment type="caution">
    <text evidence="8">The sequence shown here is derived from an EMBL/GenBank/DDBJ whole genome shotgun (WGS) entry which is preliminary data.</text>
</comment>
<dbReference type="InterPro" id="IPR036259">
    <property type="entry name" value="MFS_trans_sf"/>
</dbReference>
<dbReference type="GO" id="GO:0016020">
    <property type="term" value="C:membrane"/>
    <property type="evidence" value="ECO:0007669"/>
    <property type="project" value="UniProtKB-SubCell"/>
</dbReference>
<evidence type="ECO:0000256" key="4">
    <source>
        <dbReference type="ARBA" id="ARBA00022989"/>
    </source>
</evidence>
<feature type="transmembrane region" description="Helical" evidence="6">
    <location>
        <begin position="940"/>
        <end position="961"/>
    </location>
</feature>
<organism evidence="8 9">
    <name type="scientific">Tricholomella constricta</name>
    <dbReference type="NCBI Taxonomy" id="117010"/>
    <lineage>
        <taxon>Eukaryota</taxon>
        <taxon>Fungi</taxon>
        <taxon>Dikarya</taxon>
        <taxon>Basidiomycota</taxon>
        <taxon>Agaricomycotina</taxon>
        <taxon>Agaricomycetes</taxon>
        <taxon>Agaricomycetidae</taxon>
        <taxon>Agaricales</taxon>
        <taxon>Tricholomatineae</taxon>
        <taxon>Lyophyllaceae</taxon>
        <taxon>Tricholomella</taxon>
    </lineage>
</organism>
<dbReference type="InterPro" id="IPR020846">
    <property type="entry name" value="MFS_dom"/>
</dbReference>
<feature type="transmembrane region" description="Helical" evidence="6">
    <location>
        <begin position="331"/>
        <end position="352"/>
    </location>
</feature>
<keyword evidence="4 6" id="KW-1133">Transmembrane helix</keyword>
<dbReference type="PANTHER" id="PTHR43791">
    <property type="entry name" value="PERMEASE-RELATED"/>
    <property type="match status" value="1"/>
</dbReference>
<feature type="transmembrane region" description="Helical" evidence="6">
    <location>
        <begin position="716"/>
        <end position="736"/>
    </location>
</feature>
<feature type="transmembrane region" description="Helical" evidence="6">
    <location>
        <begin position="291"/>
        <end position="319"/>
    </location>
</feature>
<dbReference type="EMBL" id="JAACJP010000013">
    <property type="protein sequence ID" value="KAF5380507.1"/>
    <property type="molecule type" value="Genomic_DNA"/>
</dbReference>
<feature type="transmembrane region" description="Helical" evidence="6">
    <location>
        <begin position="359"/>
        <end position="378"/>
    </location>
</feature>
<gene>
    <name evidence="8" type="ORF">D9615_004684</name>
</gene>
<comment type="subcellular location">
    <subcellularLocation>
        <location evidence="1">Membrane</location>
        <topology evidence="1">Multi-pass membrane protein</topology>
    </subcellularLocation>
</comment>
<dbReference type="FunFam" id="1.20.1250.20:FF:000013">
    <property type="entry name" value="MFS general substrate transporter"/>
    <property type="match status" value="2"/>
</dbReference>
<feature type="domain" description="Major facilitator superfamily (MFS) profile" evidence="7">
    <location>
        <begin position="554"/>
        <end position="972"/>
    </location>
</feature>
<evidence type="ECO:0000259" key="7">
    <source>
        <dbReference type="PROSITE" id="PS50850"/>
    </source>
</evidence>
<dbReference type="Proteomes" id="UP000565441">
    <property type="component" value="Unassembled WGS sequence"/>
</dbReference>
<evidence type="ECO:0000256" key="3">
    <source>
        <dbReference type="ARBA" id="ARBA00022692"/>
    </source>
</evidence>
<feature type="transmembrane region" description="Helical" evidence="6">
    <location>
        <begin position="908"/>
        <end position="928"/>
    </location>
</feature>
<evidence type="ECO:0000313" key="9">
    <source>
        <dbReference type="Proteomes" id="UP000565441"/>
    </source>
</evidence>
<protein>
    <recommendedName>
        <fullName evidence="7">Major facilitator superfamily (MFS) profile domain-containing protein</fullName>
    </recommendedName>
</protein>
<dbReference type="GO" id="GO:0022857">
    <property type="term" value="F:transmembrane transporter activity"/>
    <property type="evidence" value="ECO:0007669"/>
    <property type="project" value="InterPro"/>
</dbReference>
<feature type="transmembrane region" description="Helical" evidence="6">
    <location>
        <begin position="221"/>
        <end position="243"/>
    </location>
</feature>
<feature type="transmembrane region" description="Helical" evidence="6">
    <location>
        <begin position="817"/>
        <end position="837"/>
    </location>
</feature>
<feature type="transmembrane region" description="Helical" evidence="6">
    <location>
        <begin position="384"/>
        <end position="406"/>
    </location>
</feature>
<dbReference type="PROSITE" id="PS50850">
    <property type="entry name" value="MFS"/>
    <property type="match status" value="2"/>
</dbReference>
<feature type="transmembrane region" description="Helical" evidence="6">
    <location>
        <begin position="554"/>
        <end position="572"/>
    </location>
</feature>
<dbReference type="AlphaFoldDB" id="A0A8H5HC09"/>
<feature type="transmembrane region" description="Helical" evidence="6">
    <location>
        <begin position="592"/>
        <end position="610"/>
    </location>
</feature>
<feature type="transmembrane region" description="Helical" evidence="6">
    <location>
        <begin position="782"/>
        <end position="805"/>
    </location>
</feature>
<keyword evidence="5 6" id="KW-0472">Membrane</keyword>
<reference evidence="8 9" key="1">
    <citation type="journal article" date="2020" name="ISME J.">
        <title>Uncovering the hidden diversity of litter-decomposition mechanisms in mushroom-forming fungi.</title>
        <authorList>
            <person name="Floudas D."/>
            <person name="Bentzer J."/>
            <person name="Ahren D."/>
            <person name="Johansson T."/>
            <person name="Persson P."/>
            <person name="Tunlid A."/>
        </authorList>
    </citation>
    <scope>NUCLEOTIDE SEQUENCE [LARGE SCALE GENOMIC DNA]</scope>
    <source>
        <strain evidence="8 9">CBS 661.87</strain>
    </source>
</reference>
<keyword evidence="2" id="KW-0813">Transport</keyword>
<dbReference type="FunFam" id="1.20.1250.20:FF:000018">
    <property type="entry name" value="MFS transporter permease"/>
    <property type="match status" value="2"/>
</dbReference>
<dbReference type="SUPFAM" id="SSF103473">
    <property type="entry name" value="MFS general substrate transporter"/>
    <property type="match status" value="2"/>
</dbReference>
<feature type="transmembrane region" description="Helical" evidence="6">
    <location>
        <begin position="622"/>
        <end position="645"/>
    </location>
</feature>
<dbReference type="OrthoDB" id="3639251at2759"/>
<feature type="transmembrane region" description="Helical" evidence="6">
    <location>
        <begin position="418"/>
        <end position="439"/>
    </location>
</feature>
<sequence length="987" mass="110265">MLLVHINEQRVVSIIKRLPFMAAEITVKESSSSHTEVNSTDDRADRLVFASKTMRKIDLRLLPLLGILYALALIDRTNLGIARIAGMERDLELSIGSRYSIVSAIYFAPYIIFQLPSNLFLRQLGVRNWLAFCVVAWGIVQLAMGFVPNWGLLAFCRVLLGFFEAGFFPAMVFIITTWYTRHEVQKRLAAFYVVSVFIGGFSAIFAYLLSLLGGKQGIAGWAWIFIIEGAITVFFGIIAWFYIPDFPDQNTFLSEEQTAFVLDRVERDRGDSIPDELTKKKLVEHLLDWKLWAFSLLAALMYMCATMPAYAIGFFVTIILRGMGWSVTNSLLLSAPPYVFATASILFFAWISDKYRHRALFIAIQAVMTLIGLFMTGFSSSSGWRYVGIFLTNAGSGGCIPGILAYSSNNVTSHTRRAVSTAMIISFGGIGGIFATTIFRQTDFPRYLPGIYATIACQILLLFLLGITTVYFWKQNKRSRVAGAPGRDELPGFAPPAFHIMAMPQVETSSYSDSDTKAISQDFSVDSVKLEAADNSEHDAAFERKTMRYVDWRILPLLALLYSFALIDRINLGAAFTAGMGKDLELTKGSRYSIATCLYFVPYIIFQLPGNLVLRKFGVRNWLTFSVVGWGAVQLGMGFVPTWGWLTFTRILLGALEASFFPAMVYIISTWYRRHEVQKRLAIFYLLSITMGGCSPVFAWILSLLDGRRGIRGWEWIFIIEGAITLFLGILSWFYIPDFPDKNRFLTPEQTALVLKRIEEDRGDSIPDKITRKKVFKHLCDWTLWSYGTMFMCATLPAYAQAYFISIILRGLGWSKTSALLLSCPPYLPSIATTLFFSWLSDRTRHRGGFIVLQAIICIVGLVLTAFAGNGNVRYFGIFLVNAGNSGTIPGILAYAANNVVSHSKRSVQSALTVSLGGVGGIIASTVFRSQDAPRYLPGLGVSIGSQGVLIFLVLITNIHFRRLNRLSKENKLKKPLEGQPGFLYTL</sequence>
<evidence type="ECO:0000256" key="6">
    <source>
        <dbReference type="SAM" id="Phobius"/>
    </source>
</evidence>
<evidence type="ECO:0000256" key="2">
    <source>
        <dbReference type="ARBA" id="ARBA00022448"/>
    </source>
</evidence>
<dbReference type="InterPro" id="IPR011701">
    <property type="entry name" value="MFS"/>
</dbReference>
<feature type="transmembrane region" description="Helical" evidence="6">
    <location>
        <begin position="61"/>
        <end position="79"/>
    </location>
</feature>
<evidence type="ECO:0000256" key="5">
    <source>
        <dbReference type="ARBA" id="ARBA00023136"/>
    </source>
</evidence>
<feature type="transmembrane region" description="Helical" evidence="6">
    <location>
        <begin position="849"/>
        <end position="869"/>
    </location>
</feature>
<keyword evidence="9" id="KW-1185">Reference proteome</keyword>
<dbReference type="Gene3D" id="1.20.1250.20">
    <property type="entry name" value="MFS general substrate transporter like domains"/>
    <property type="match status" value="4"/>
</dbReference>
<feature type="transmembrane region" description="Helical" evidence="6">
    <location>
        <begin position="451"/>
        <end position="473"/>
    </location>
</feature>
<feature type="transmembrane region" description="Helical" evidence="6">
    <location>
        <begin position="99"/>
        <end position="121"/>
    </location>
</feature>
<feature type="transmembrane region" description="Helical" evidence="6">
    <location>
        <begin position="684"/>
        <end position="704"/>
    </location>
</feature>
<accession>A0A8H5HC09</accession>
<dbReference type="PANTHER" id="PTHR43791:SF3">
    <property type="entry name" value="MAJOR FACILITATOR SUPERFAMILY (MFS) PROFILE DOMAIN-CONTAINING PROTEIN"/>
    <property type="match status" value="1"/>
</dbReference>
<feature type="transmembrane region" description="Helical" evidence="6">
    <location>
        <begin position="152"/>
        <end position="176"/>
    </location>
</feature>
<feature type="transmembrane region" description="Helical" evidence="6">
    <location>
        <begin position="188"/>
        <end position="209"/>
    </location>
</feature>
<feature type="domain" description="Major facilitator superfamily (MFS) profile" evidence="7">
    <location>
        <begin position="61"/>
        <end position="478"/>
    </location>
</feature>
<feature type="transmembrane region" description="Helical" evidence="6">
    <location>
        <begin position="128"/>
        <end position="146"/>
    </location>
</feature>
<feature type="transmembrane region" description="Helical" evidence="6">
    <location>
        <begin position="875"/>
        <end position="896"/>
    </location>
</feature>
<dbReference type="Pfam" id="PF07690">
    <property type="entry name" value="MFS_1"/>
    <property type="match status" value="2"/>
</dbReference>
<feature type="transmembrane region" description="Helical" evidence="6">
    <location>
        <begin position="651"/>
        <end position="672"/>
    </location>
</feature>
<evidence type="ECO:0000313" key="8">
    <source>
        <dbReference type="EMBL" id="KAF5380507.1"/>
    </source>
</evidence>